<dbReference type="InterPro" id="IPR027785">
    <property type="entry name" value="UvrD-like_helicase_C"/>
</dbReference>
<sequence>MTSSVAGRDLQRPLLGLSVVPFQLAYTVSIHKAQGLEYNSAKEVIPSSNSEQISHGIFYTAITRAKEKLKIF</sequence>
<keyword evidence="3" id="KW-1185">Reference proteome</keyword>
<dbReference type="HOGENOM" id="CLU_2715275_0_0_9"/>
<accession>A0A096B1N1</accession>
<feature type="domain" description="UvrD-like helicase C-terminal" evidence="1">
    <location>
        <begin position="25"/>
        <end position="69"/>
    </location>
</feature>
<dbReference type="CDD" id="cd18809">
    <property type="entry name" value="SF1_C_RecD"/>
    <property type="match status" value="1"/>
</dbReference>
<dbReference type="GeneID" id="63972727"/>
<dbReference type="RefSeq" id="WP_007491538.1">
    <property type="nucleotide sequence ID" value="NZ_KN174168.1"/>
</dbReference>
<dbReference type="Pfam" id="PF13538">
    <property type="entry name" value="UvrD_C_2"/>
    <property type="match status" value="1"/>
</dbReference>
<proteinExistence type="predicted"/>
<dbReference type="SUPFAM" id="SSF52540">
    <property type="entry name" value="P-loop containing nucleoside triphosphate hydrolases"/>
    <property type="match status" value="1"/>
</dbReference>
<dbReference type="AlphaFoldDB" id="A0A096B1N1"/>
<evidence type="ECO:0000313" key="2">
    <source>
        <dbReference type="EMBL" id="KGF52995.1"/>
    </source>
</evidence>
<evidence type="ECO:0000313" key="3">
    <source>
        <dbReference type="Proteomes" id="UP000029585"/>
    </source>
</evidence>
<gene>
    <name evidence="2" type="ORF">HMPREF9460_03886</name>
</gene>
<protein>
    <recommendedName>
        <fullName evidence="1">UvrD-like helicase C-terminal domain-containing protein</fullName>
    </recommendedName>
</protein>
<comment type="caution">
    <text evidence="2">The sequence shown here is derived from an EMBL/GenBank/DDBJ whole genome shotgun (WGS) entry which is preliminary data.</text>
</comment>
<reference evidence="2 3" key="1">
    <citation type="submission" date="2011-08" db="EMBL/GenBank/DDBJ databases">
        <title>The Genome Sequence of Clostridium orbiscindens 1_3_50AFAA.</title>
        <authorList>
            <consortium name="The Broad Institute Genome Sequencing Platform"/>
            <person name="Earl A."/>
            <person name="Ward D."/>
            <person name="Feldgarden M."/>
            <person name="Gevers D."/>
            <person name="Daigneault M."/>
            <person name="Strauss J."/>
            <person name="Allen-Vercoe E."/>
            <person name="Young S.K."/>
            <person name="Zeng Q."/>
            <person name="Gargeya S."/>
            <person name="Fitzgerald M."/>
            <person name="Haas B."/>
            <person name="Abouelleil A."/>
            <person name="Alvarado L."/>
            <person name="Arachchi H.M."/>
            <person name="Berlin A."/>
            <person name="Brown A."/>
            <person name="Chapman S.B."/>
            <person name="Chen Z."/>
            <person name="Dunbar C."/>
            <person name="Freedman E."/>
            <person name="Gearin G."/>
            <person name="Gellesch M."/>
            <person name="Goldberg J."/>
            <person name="Griggs A."/>
            <person name="Gujja S."/>
            <person name="Heiman D."/>
            <person name="Howarth C."/>
            <person name="Larson L."/>
            <person name="Lui A."/>
            <person name="MacDonald P.J.P."/>
            <person name="Montmayeur A."/>
            <person name="Murphy C."/>
            <person name="Neiman D."/>
            <person name="Pearson M."/>
            <person name="Priest M."/>
            <person name="Roberts A."/>
            <person name="Saif S."/>
            <person name="Shea T."/>
            <person name="Shenoy N."/>
            <person name="Sisk P."/>
            <person name="Stolte C."/>
            <person name="Sykes S."/>
            <person name="Wortman J."/>
            <person name="Nusbaum C."/>
            <person name="Birren B."/>
        </authorList>
    </citation>
    <scope>NUCLEOTIDE SEQUENCE [LARGE SCALE GENOMIC DNA]</scope>
    <source>
        <strain evidence="2 3">1_3_50AFAA</strain>
    </source>
</reference>
<dbReference type="InterPro" id="IPR027417">
    <property type="entry name" value="P-loop_NTPase"/>
</dbReference>
<dbReference type="eggNOG" id="COG0507">
    <property type="taxonomic scope" value="Bacteria"/>
</dbReference>
<dbReference type="Proteomes" id="UP000029585">
    <property type="component" value="Unassembled WGS sequence"/>
</dbReference>
<name>A0A096B1N1_FLAPL</name>
<dbReference type="Gene3D" id="3.40.50.300">
    <property type="entry name" value="P-loop containing nucleotide triphosphate hydrolases"/>
    <property type="match status" value="1"/>
</dbReference>
<dbReference type="EMBL" id="ADLO01000117">
    <property type="protein sequence ID" value="KGF52995.1"/>
    <property type="molecule type" value="Genomic_DNA"/>
</dbReference>
<dbReference type="PATRIC" id="fig|742738.3.peg.4001"/>
<organism evidence="2 3">
    <name type="scientific">Flavonifractor plautii 1_3_50AFAA</name>
    <dbReference type="NCBI Taxonomy" id="742738"/>
    <lineage>
        <taxon>Bacteria</taxon>
        <taxon>Bacillati</taxon>
        <taxon>Bacillota</taxon>
        <taxon>Clostridia</taxon>
        <taxon>Eubacteriales</taxon>
        <taxon>Oscillospiraceae</taxon>
        <taxon>Flavonifractor</taxon>
    </lineage>
</organism>
<evidence type="ECO:0000259" key="1">
    <source>
        <dbReference type="Pfam" id="PF13538"/>
    </source>
</evidence>